<dbReference type="InterPro" id="IPR001245">
    <property type="entry name" value="Ser-Thr/Tyr_kinase_cat_dom"/>
</dbReference>
<comment type="subcellular location">
    <subcellularLocation>
        <location evidence="1">Membrane</location>
        <topology evidence="1">Single-pass membrane protein</topology>
    </subcellularLocation>
</comment>
<dbReference type="Pfam" id="PF07714">
    <property type="entry name" value="PK_Tyr_Ser-Thr"/>
    <property type="match status" value="1"/>
</dbReference>
<dbReference type="Gene3D" id="1.10.150.50">
    <property type="entry name" value="Transcription Factor, Ets-1"/>
    <property type="match status" value="1"/>
</dbReference>
<dbReference type="AlphaFoldDB" id="A0A6S7KGI5"/>
<keyword evidence="4" id="KW-0472">Membrane</keyword>
<dbReference type="PROSITE" id="PS50105">
    <property type="entry name" value="SAM_DOMAIN"/>
    <property type="match status" value="1"/>
</dbReference>
<dbReference type="PANTHER" id="PTHR46877:SF14">
    <property type="entry name" value="RECEPTOR PROTEIN-TYROSINE KINASE"/>
    <property type="match status" value="1"/>
</dbReference>
<dbReference type="InterPro" id="IPR001660">
    <property type="entry name" value="SAM"/>
</dbReference>
<organism evidence="6 7">
    <name type="scientific">Paramuricea clavata</name>
    <name type="common">Red gorgonian</name>
    <name type="synonym">Violescent sea-whip</name>
    <dbReference type="NCBI Taxonomy" id="317549"/>
    <lineage>
        <taxon>Eukaryota</taxon>
        <taxon>Metazoa</taxon>
        <taxon>Cnidaria</taxon>
        <taxon>Anthozoa</taxon>
        <taxon>Octocorallia</taxon>
        <taxon>Malacalcyonacea</taxon>
        <taxon>Plexauridae</taxon>
        <taxon>Paramuricea</taxon>
    </lineage>
</organism>
<dbReference type="Gene3D" id="1.10.510.10">
    <property type="entry name" value="Transferase(Phosphotransferase) domain 1"/>
    <property type="match status" value="1"/>
</dbReference>
<reference evidence="6" key="1">
    <citation type="submission" date="2020-04" db="EMBL/GenBank/DDBJ databases">
        <authorList>
            <person name="Alioto T."/>
            <person name="Alioto T."/>
            <person name="Gomez Garrido J."/>
        </authorList>
    </citation>
    <scope>NUCLEOTIDE SEQUENCE</scope>
    <source>
        <strain evidence="6">A484AB</strain>
    </source>
</reference>
<dbReference type="InterPro" id="IPR050449">
    <property type="entry name" value="Ephrin_rcpt_TKs"/>
</dbReference>
<dbReference type="InterPro" id="IPR011009">
    <property type="entry name" value="Kinase-like_dom_sf"/>
</dbReference>
<dbReference type="SMART" id="SM00454">
    <property type="entry name" value="SAM"/>
    <property type="match status" value="1"/>
</dbReference>
<sequence>MERVDDGFRLPSPMNCPQAVHELMLKCWDKDRRLRPSFQDILVTIGQWIESPEVLHQPMPSRSNQVPDTRSTTSVKEWLNEIKMSSYMPHFAAAGYEQLTDLAGLLDNDLKDLGISLVGHRNKMLRTIRSLPITQENNV</sequence>
<dbReference type="Pfam" id="PF00536">
    <property type="entry name" value="SAM_1"/>
    <property type="match status" value="1"/>
</dbReference>
<keyword evidence="3" id="KW-0067">ATP-binding</keyword>
<keyword evidence="5 6" id="KW-0675">Receptor</keyword>
<dbReference type="EMBL" id="CACRXK020033822">
    <property type="protein sequence ID" value="CAB4044027.1"/>
    <property type="molecule type" value="Genomic_DNA"/>
</dbReference>
<evidence type="ECO:0000256" key="1">
    <source>
        <dbReference type="ARBA" id="ARBA00004167"/>
    </source>
</evidence>
<keyword evidence="2" id="KW-0547">Nucleotide-binding</keyword>
<keyword evidence="7" id="KW-1185">Reference proteome</keyword>
<evidence type="ECO:0000313" key="6">
    <source>
        <dbReference type="EMBL" id="CAB4044027.1"/>
    </source>
</evidence>
<dbReference type="GO" id="GO:0007411">
    <property type="term" value="P:axon guidance"/>
    <property type="evidence" value="ECO:0007669"/>
    <property type="project" value="TreeGrafter"/>
</dbReference>
<comment type="caution">
    <text evidence="6">The sequence shown here is derived from an EMBL/GenBank/DDBJ whole genome shotgun (WGS) entry which is preliminary data.</text>
</comment>
<dbReference type="PANTHER" id="PTHR46877">
    <property type="entry name" value="EPH RECEPTOR A5"/>
    <property type="match status" value="1"/>
</dbReference>
<dbReference type="OrthoDB" id="4062651at2759"/>
<dbReference type="Proteomes" id="UP001152795">
    <property type="component" value="Unassembled WGS sequence"/>
</dbReference>
<accession>A0A6S7KGI5</accession>
<dbReference type="InterPro" id="IPR013761">
    <property type="entry name" value="SAM/pointed_sf"/>
</dbReference>
<proteinExistence type="predicted"/>
<gene>
    <name evidence="6" type="ORF">PACLA_8A019810</name>
</gene>
<evidence type="ECO:0000313" key="7">
    <source>
        <dbReference type="Proteomes" id="UP001152795"/>
    </source>
</evidence>
<name>A0A6S7KGI5_PARCT</name>
<dbReference type="GO" id="GO:0005524">
    <property type="term" value="F:ATP binding"/>
    <property type="evidence" value="ECO:0007669"/>
    <property type="project" value="UniProtKB-KW"/>
</dbReference>
<evidence type="ECO:0000256" key="2">
    <source>
        <dbReference type="ARBA" id="ARBA00022741"/>
    </source>
</evidence>
<protein>
    <submittedName>
        <fullName evidence="6">Ephrin type-B receptor 1-B-like</fullName>
    </submittedName>
</protein>
<evidence type="ECO:0000256" key="3">
    <source>
        <dbReference type="ARBA" id="ARBA00022840"/>
    </source>
</evidence>
<dbReference type="SUPFAM" id="SSF56112">
    <property type="entry name" value="Protein kinase-like (PK-like)"/>
    <property type="match status" value="1"/>
</dbReference>
<dbReference type="GO" id="GO:0005886">
    <property type="term" value="C:plasma membrane"/>
    <property type="evidence" value="ECO:0007669"/>
    <property type="project" value="TreeGrafter"/>
</dbReference>
<evidence type="ECO:0000256" key="5">
    <source>
        <dbReference type="ARBA" id="ARBA00023170"/>
    </source>
</evidence>
<dbReference type="SUPFAM" id="SSF47769">
    <property type="entry name" value="SAM/Pointed domain"/>
    <property type="match status" value="1"/>
</dbReference>
<dbReference type="GO" id="GO:0030425">
    <property type="term" value="C:dendrite"/>
    <property type="evidence" value="ECO:0007669"/>
    <property type="project" value="TreeGrafter"/>
</dbReference>
<dbReference type="GO" id="GO:0005005">
    <property type="term" value="F:transmembrane-ephrin receptor activity"/>
    <property type="evidence" value="ECO:0007669"/>
    <property type="project" value="TreeGrafter"/>
</dbReference>
<evidence type="ECO:0000256" key="4">
    <source>
        <dbReference type="ARBA" id="ARBA00023136"/>
    </source>
</evidence>